<evidence type="ECO:0000256" key="1">
    <source>
        <dbReference type="SAM" id="MobiDB-lite"/>
    </source>
</evidence>
<evidence type="ECO:0000256" key="2">
    <source>
        <dbReference type="SAM" id="SignalP"/>
    </source>
</evidence>
<gene>
    <name evidence="3" type="ORF">FHR24_000227</name>
</gene>
<reference evidence="3 4" key="1">
    <citation type="submission" date="2020-03" db="EMBL/GenBank/DDBJ databases">
        <title>Genomic Encyclopedia of Type Strains, Phase IV (KMG-IV): sequencing the most valuable type-strain genomes for metagenomic binning, comparative biology and taxonomic classification.</title>
        <authorList>
            <person name="Goeker M."/>
        </authorList>
    </citation>
    <scope>NUCLEOTIDE SEQUENCE [LARGE SCALE GENOMIC DNA]</scope>
    <source>
        <strain evidence="3 4">DSM 101599</strain>
    </source>
</reference>
<dbReference type="EMBL" id="JAASQL010000001">
    <property type="protein sequence ID" value="NIJ43788.1"/>
    <property type="molecule type" value="Genomic_DNA"/>
</dbReference>
<comment type="caution">
    <text evidence="3">The sequence shown here is derived from an EMBL/GenBank/DDBJ whole genome shotgun (WGS) entry which is preliminary data.</text>
</comment>
<evidence type="ECO:0000313" key="3">
    <source>
        <dbReference type="EMBL" id="NIJ43788.1"/>
    </source>
</evidence>
<feature type="signal peptide" evidence="2">
    <location>
        <begin position="1"/>
        <end position="21"/>
    </location>
</feature>
<feature type="chain" id="PRO_5045460798" evidence="2">
    <location>
        <begin position="22"/>
        <end position="452"/>
    </location>
</feature>
<dbReference type="InterPro" id="IPR012334">
    <property type="entry name" value="Pectin_lyas_fold"/>
</dbReference>
<feature type="compositionally biased region" description="Basic and acidic residues" evidence="1">
    <location>
        <begin position="27"/>
        <end position="36"/>
    </location>
</feature>
<dbReference type="RefSeq" id="WP_167182642.1">
    <property type="nucleotide sequence ID" value="NZ_JAASQL010000001.1"/>
</dbReference>
<name>A0ABX0U6I0_9FLAO</name>
<feature type="region of interest" description="Disordered" evidence="1">
    <location>
        <begin position="26"/>
        <end position="54"/>
    </location>
</feature>
<dbReference type="InterPro" id="IPR011050">
    <property type="entry name" value="Pectin_lyase_fold/virulence"/>
</dbReference>
<feature type="compositionally biased region" description="Polar residues" evidence="1">
    <location>
        <begin position="43"/>
        <end position="54"/>
    </location>
</feature>
<dbReference type="Gene3D" id="2.160.20.10">
    <property type="entry name" value="Single-stranded right-handed beta-helix, Pectin lyase-like"/>
    <property type="match status" value="1"/>
</dbReference>
<keyword evidence="4" id="KW-1185">Reference proteome</keyword>
<dbReference type="PROSITE" id="PS51257">
    <property type="entry name" value="PROKAR_LIPOPROTEIN"/>
    <property type="match status" value="1"/>
</dbReference>
<protein>
    <submittedName>
        <fullName evidence="3">Polygalacturonase</fullName>
    </submittedName>
</protein>
<dbReference type="Proteomes" id="UP000745859">
    <property type="component" value="Unassembled WGS sequence"/>
</dbReference>
<sequence length="452" mass="49627">MKKIINLLFIIVAFISCSANNNTIEPIKQETDEETTKSSTTTVNPGNVSDTSLYNPLPYNEDGAGYNGEDFTNLPEDRNVTFTTGADESDRLSELIQDLYQKGGGKILIKKGDYLFKDVSLKSNIHITIESGTTITMDHDKWKKGIKNFLFNIGMLEGEPIVENVKIIGLGDVNTRPKYILTRPKNSFYRAIAFGYAKNVLIENFTIEDHLTKGAAIAFNPVKVSDETANIAENVTIANIQLTGGSIGYGLAQTNVGKNILLKNLSCQGGMTCRIEAHTGRQYDIGVSNIVIKNVASINGKAAVLLQPHSVLNGRIIVDGAKSEGSTWTLFLRDGFVGKDSKRRAKGTFAATSYFKNISLQSTDDTATLSYKNFVHVPQELHHFYKTPDFIPIVNDANYNTTETGEPTNESAVRGASIAVIFTDATYPMTIPNERDIVLTGETENRSKIITK</sequence>
<proteinExistence type="predicted"/>
<organism evidence="3 4">
    <name type="scientific">Wenyingzhuangia heitensis</name>
    <dbReference type="NCBI Taxonomy" id="1487859"/>
    <lineage>
        <taxon>Bacteria</taxon>
        <taxon>Pseudomonadati</taxon>
        <taxon>Bacteroidota</taxon>
        <taxon>Flavobacteriia</taxon>
        <taxon>Flavobacteriales</taxon>
        <taxon>Flavobacteriaceae</taxon>
        <taxon>Wenyingzhuangia</taxon>
    </lineage>
</organism>
<accession>A0ABX0U6I0</accession>
<evidence type="ECO:0000313" key="4">
    <source>
        <dbReference type="Proteomes" id="UP000745859"/>
    </source>
</evidence>
<dbReference type="SUPFAM" id="SSF51126">
    <property type="entry name" value="Pectin lyase-like"/>
    <property type="match status" value="1"/>
</dbReference>
<keyword evidence="2" id="KW-0732">Signal</keyword>